<dbReference type="PANTHER" id="PTHR34387:SF1">
    <property type="entry name" value="PERIPLASMIC IMMUNOGENIC PROTEIN"/>
    <property type="match status" value="1"/>
</dbReference>
<feature type="transmembrane region" description="Helical" evidence="1">
    <location>
        <begin position="12"/>
        <end position="31"/>
    </location>
</feature>
<protein>
    <recommendedName>
        <fullName evidence="4">26 kDa periplasmic immunogenic protein</fullName>
    </recommendedName>
</protein>
<keyword evidence="1" id="KW-0472">Membrane</keyword>
<dbReference type="Pfam" id="PF04402">
    <property type="entry name" value="SIMPL"/>
    <property type="match status" value="1"/>
</dbReference>
<evidence type="ECO:0000256" key="1">
    <source>
        <dbReference type="SAM" id="Phobius"/>
    </source>
</evidence>
<dbReference type="EMBL" id="LBWE01000011">
    <property type="protein sequence ID" value="KKR01147.1"/>
    <property type="molecule type" value="Genomic_DNA"/>
</dbReference>
<dbReference type="Gene3D" id="3.30.70.2970">
    <property type="entry name" value="Protein of unknown function (DUF541), domain 2"/>
    <property type="match status" value="1"/>
</dbReference>
<evidence type="ECO:0000313" key="2">
    <source>
        <dbReference type="EMBL" id="KKR01147.1"/>
    </source>
</evidence>
<name>A0A837HPU6_9BACT</name>
<dbReference type="AlphaFoldDB" id="A0A837HPU6"/>
<dbReference type="InterPro" id="IPR052022">
    <property type="entry name" value="26kDa_periplasmic_antigen"/>
</dbReference>
<dbReference type="Gene3D" id="3.30.110.170">
    <property type="entry name" value="Protein of unknown function (DUF541), domain 1"/>
    <property type="match status" value="1"/>
</dbReference>
<keyword evidence="1" id="KW-1133">Transmembrane helix</keyword>
<evidence type="ECO:0008006" key="4">
    <source>
        <dbReference type="Google" id="ProtNLM"/>
    </source>
</evidence>
<comment type="caution">
    <text evidence="2">The sequence shown here is derived from an EMBL/GenBank/DDBJ whole genome shotgun (WGS) entry which is preliminary data.</text>
</comment>
<gene>
    <name evidence="2" type="ORF">UT27_C0011G0032</name>
</gene>
<accession>A0A837HPU6</accession>
<keyword evidence="1" id="KW-0812">Transmembrane</keyword>
<sequence length="268" mass="29223">MEIPEQNKTNLYRALLGLLIILSLYFAAKFLSEVKSYSILGNVNVSTIVISGHGEVQAVPDIASVYFTISKESKTVKEAQEGVAVVEKKALDFLKTRNVNEKDIKTTDSSFYPKYDYVRKMCPQIGIEGGMYDCGNGKQILTGYISSESITVKVRNTDDVGAIMQGLGTVGVSNLSGPNFSIDDEDALKIEARKLAIDEAKSKAKILAKDLGVSLVKIIDFNESENYPIMYGKANMMEDGAYGASTPAVIPKGENTISSDVTITYEIR</sequence>
<reference evidence="2 3" key="1">
    <citation type="journal article" date="2015" name="Nature">
        <title>rRNA introns, odd ribosomes, and small enigmatic genomes across a large radiation of phyla.</title>
        <authorList>
            <person name="Brown C.T."/>
            <person name="Hug L.A."/>
            <person name="Thomas B.C."/>
            <person name="Sharon I."/>
            <person name="Castelle C.J."/>
            <person name="Singh A."/>
            <person name="Wilkins M.J."/>
            <person name="Williams K.H."/>
            <person name="Banfield J.F."/>
        </authorList>
    </citation>
    <scope>NUCLEOTIDE SEQUENCE [LARGE SCALE GENOMIC DNA]</scope>
</reference>
<dbReference type="Proteomes" id="UP000033998">
    <property type="component" value="Unassembled WGS sequence"/>
</dbReference>
<proteinExistence type="predicted"/>
<dbReference type="GO" id="GO:0006974">
    <property type="term" value="P:DNA damage response"/>
    <property type="evidence" value="ECO:0007669"/>
    <property type="project" value="TreeGrafter"/>
</dbReference>
<evidence type="ECO:0000313" key="3">
    <source>
        <dbReference type="Proteomes" id="UP000033998"/>
    </source>
</evidence>
<organism evidence="2 3">
    <name type="scientific">Candidatus Nomurabacteria bacterium GW2011_GWD2_39_12</name>
    <dbReference type="NCBI Taxonomy" id="1618759"/>
    <lineage>
        <taxon>Bacteria</taxon>
        <taxon>Candidatus Nomuraibacteriota</taxon>
    </lineage>
</organism>
<dbReference type="InterPro" id="IPR007497">
    <property type="entry name" value="SIMPL/DUF541"/>
</dbReference>
<dbReference type="PANTHER" id="PTHR34387">
    <property type="entry name" value="SLR1258 PROTEIN"/>
    <property type="match status" value="1"/>
</dbReference>